<keyword evidence="2" id="KW-1185">Reference proteome</keyword>
<sequence>MISSERFEVCLEGSHGVVIPDTIAQPFVDNHHKRVMLISYFEYNAFKFHGALHKVKGRFMISFGKRYQKELGIYPTDYFELQLFEDTSKYGVEMPEEFQAVLDSDPEAAEVFDSFSDGKKRSLIYYVLRFKNSQTRIDKALIISENIKIGITDPKEIVKSHFG</sequence>
<evidence type="ECO:0000313" key="2">
    <source>
        <dbReference type="Proteomes" id="UP000515514"/>
    </source>
</evidence>
<evidence type="ECO:0000313" key="1">
    <source>
        <dbReference type="EMBL" id="QNJ98469.1"/>
    </source>
</evidence>
<dbReference type="KEGG" id="alti:ALE3EI_1922"/>
<proteinExistence type="predicted"/>
<accession>A0A7G8PVV3</accession>
<reference evidence="1 2" key="1">
    <citation type="submission" date="2020-04" db="EMBL/GenBank/DDBJ databases">
        <title>Genome sequence of Altibacter aquimarinus strain ALE3EI.</title>
        <authorList>
            <person name="Oh H.-M."/>
            <person name="Jang D."/>
        </authorList>
    </citation>
    <scope>NUCLEOTIDE SEQUENCE [LARGE SCALE GENOMIC DNA]</scope>
    <source>
        <strain evidence="1 2">ALE3EI</strain>
    </source>
</reference>
<dbReference type="RefSeq" id="WP_186988142.1">
    <property type="nucleotide sequence ID" value="NZ_CP052909.1"/>
</dbReference>
<organism evidence="1 2">
    <name type="scientific">Constantimarinum furrinae</name>
    <dbReference type="NCBI Taxonomy" id="2562285"/>
    <lineage>
        <taxon>Bacteria</taxon>
        <taxon>Pseudomonadati</taxon>
        <taxon>Bacteroidota</taxon>
        <taxon>Flavobacteriia</taxon>
        <taxon>Flavobacteriales</taxon>
        <taxon>Flavobacteriaceae</taxon>
        <taxon>Altibacter/Constantimarinum group</taxon>
        <taxon>Constantimarinum</taxon>
    </lineage>
</organism>
<dbReference type="AlphaFoldDB" id="A0A7G8PVV3"/>
<name>A0A7G8PVV3_9FLAO</name>
<dbReference type="EMBL" id="CP052909">
    <property type="protein sequence ID" value="QNJ98469.1"/>
    <property type="molecule type" value="Genomic_DNA"/>
</dbReference>
<protein>
    <submittedName>
        <fullName evidence="1">Uncharacterized protein</fullName>
    </submittedName>
</protein>
<gene>
    <name evidence="1" type="ORF">ALE3EI_1922</name>
</gene>
<dbReference type="Pfam" id="PF13376">
    <property type="entry name" value="OmdA"/>
    <property type="match status" value="1"/>
</dbReference>
<dbReference type="Proteomes" id="UP000515514">
    <property type="component" value="Chromosome"/>
</dbReference>